<evidence type="ECO:0000256" key="1">
    <source>
        <dbReference type="SAM" id="MobiDB-lite"/>
    </source>
</evidence>
<organism evidence="2 3">
    <name type="scientific">Leucocoprinus birnbaumii</name>
    <dbReference type="NCBI Taxonomy" id="56174"/>
    <lineage>
        <taxon>Eukaryota</taxon>
        <taxon>Fungi</taxon>
        <taxon>Dikarya</taxon>
        <taxon>Basidiomycota</taxon>
        <taxon>Agaricomycotina</taxon>
        <taxon>Agaricomycetes</taxon>
        <taxon>Agaricomycetidae</taxon>
        <taxon>Agaricales</taxon>
        <taxon>Agaricineae</taxon>
        <taxon>Agaricaceae</taxon>
        <taxon>Leucocoprinus</taxon>
    </lineage>
</organism>
<keyword evidence="3" id="KW-1185">Reference proteome</keyword>
<accession>A0AAD5VHF9</accession>
<feature type="region of interest" description="Disordered" evidence="1">
    <location>
        <begin position="293"/>
        <end position="320"/>
    </location>
</feature>
<evidence type="ECO:0000313" key="3">
    <source>
        <dbReference type="Proteomes" id="UP001213000"/>
    </source>
</evidence>
<sequence length="888" mass="99943">MDKVEPKLAENNVFLSLVTNRNNATEENRDQTTRALRALTGYRVIDALAAAFLKEPKKSLHVECNLSPAMISIVDSARSKSWVDSLGLTTNREIDWRGHVDLARAAYKPQHSVAVPAFPDHASASSLLTYAVDCAKGNAGHIHHNLTIAAALLRYLCEMEDPCVPEKSEEFLALLKLTSKEVNLDKGANILAPILVAAGISPCLLLANNLFVYKPVAAANITRIWFRGVWERNSVTEGLERSMWEAICMIAFDHKTPQEALGYFLSAVPAGIENIKPSRIVFLKKPREQQDVSKDTPVVNDNFDTPSPMHIDEPWNNTAKGKEPLQAGPRVRREPLPAPISQFHVRVLEREIKDCKPQREERGYNFYRNGESVWHLGDMVYADRKWDFECLCPSMSDARELEKIIDWCEEGKGKVPVEVMTDGEYSSMPLQDLLGKWQKGVNFFVYDEIEARKPYDKSELTLHDLLDIFPTAESETIVIQGAWFSPFDSSLLKGGDTSDQGGVLGNLVKARVDDVMAMLKYENEKRRTFKSVEIPHTDTKAGWRLKNRIALEKVCWRISQNSQATELASYSVASKYASWDWGRETSGLAVRLEMKQGVAICVIGHEGGDSVAFPVVLKKGMTLMVGPDTPYKIYMREPGIIYKDNFLAWPTMGLTVRGVLRTLAFPAPFPGKDKLSKGLVKWMRTMEVAEVVHEWIRGIIGTLVKVHEPRGWPTSPGSFRQLIPDIMTADGLQNTLAMCFFLFLGSTLYPGDYISFDMREKMMHGRDLGLCLVTQLEELLVVTLDGTEEKEFAYKWMGAVVHSATESFKVTDNKVGWQVFLKNVDVLYHEYPKFAEGVDAGFTHDPEIAVKGTRSGADTSVLHLRHTMGYSSLEWFELSQYKRYQHCS</sequence>
<dbReference type="AlphaFoldDB" id="A0AAD5VHF9"/>
<dbReference type="Proteomes" id="UP001213000">
    <property type="component" value="Unassembled WGS sequence"/>
</dbReference>
<name>A0AAD5VHF9_9AGAR</name>
<reference evidence="2" key="1">
    <citation type="submission" date="2022-07" db="EMBL/GenBank/DDBJ databases">
        <title>Genome Sequence of Leucocoprinus birnbaumii.</title>
        <authorList>
            <person name="Buettner E."/>
        </authorList>
    </citation>
    <scope>NUCLEOTIDE SEQUENCE</scope>
    <source>
        <strain evidence="2">VT141</strain>
    </source>
</reference>
<gene>
    <name evidence="2" type="ORF">NP233_g11779</name>
</gene>
<proteinExistence type="predicted"/>
<dbReference type="EMBL" id="JANIEX010001496">
    <property type="protein sequence ID" value="KAJ3557301.1"/>
    <property type="molecule type" value="Genomic_DNA"/>
</dbReference>
<evidence type="ECO:0000313" key="2">
    <source>
        <dbReference type="EMBL" id="KAJ3557301.1"/>
    </source>
</evidence>
<protein>
    <submittedName>
        <fullName evidence="2">Uncharacterized protein</fullName>
    </submittedName>
</protein>
<comment type="caution">
    <text evidence="2">The sequence shown here is derived from an EMBL/GenBank/DDBJ whole genome shotgun (WGS) entry which is preliminary data.</text>
</comment>